<dbReference type="EMBL" id="KR131711">
    <property type="protein sequence ID" value="AKC57583.1"/>
    <property type="molecule type" value="Genomic_DNA"/>
</dbReference>
<accession>A0A0E3Y6H6</accession>
<name>A0A0E3Y6H6_9CAUD</name>
<organism evidence="1">
    <name type="scientific">Fusobacterium phage Funu2</name>
    <dbReference type="NCBI Taxonomy" id="1640978"/>
    <lineage>
        <taxon>Viruses</taxon>
        <taxon>Duplodnaviria</taxon>
        <taxon>Heunggongvirae</taxon>
        <taxon>Uroviricota</taxon>
        <taxon>Caudoviricetes</taxon>
    </lineage>
</organism>
<sequence>MIGVNVKFTTESLKKFAEIEKQLNLLAKWKLVVQFNEDNTEENGQKVELIAMWLEYGKESFNVHYPARPFWRTAIDANMQKIMNRFIHNAKQVAEGKMQAKQCFEDIGKQIVQYIKKSIEQGSWAELAESTIKARERKGKDSKPLIDTRTMINSLEYIVKEI</sequence>
<reference evidence="1" key="1">
    <citation type="submission" date="2015-04" db="EMBL/GenBank/DDBJ databases">
        <title>The Genome Sequence of Fusobacterium phage Funu2.</title>
        <authorList>
            <consortium name="The Broad Institute Genomics Platform"/>
            <person name="Earl A."/>
            <person name="Allen-Vercoe E."/>
            <person name="Daigneault M."/>
            <person name="Young S."/>
            <person name="Zeng Q."/>
            <person name="Gargeya S."/>
            <person name="Fitzgerald M."/>
            <person name="Abouelleil A."/>
            <person name="Alvarado L."/>
            <person name="Chapman S."/>
            <person name="Gainer-Dewar J."/>
            <person name="Goldberg J."/>
            <person name="Griggs A."/>
            <person name="Gujja S."/>
            <person name="Hansen M."/>
            <person name="Howarth C."/>
            <person name="Imamovic A."/>
            <person name="Ireland A."/>
            <person name="Larimer J."/>
            <person name="McCowan C."/>
            <person name="Murphy C."/>
            <person name="Pearson M."/>
            <person name="Poon T."/>
            <person name="Priest M."/>
            <person name="Roberts A."/>
            <person name="Saif S."/>
            <person name="Shea T."/>
            <person name="Sykes S."/>
            <person name="Wortman J."/>
            <person name="Nusbaum C."/>
            <person name="Birren B."/>
        </authorList>
    </citation>
    <scope>NUCLEOTIDE SEQUENCE</scope>
</reference>
<evidence type="ECO:0000313" key="1">
    <source>
        <dbReference type="EMBL" id="AKC57583.1"/>
    </source>
</evidence>
<protein>
    <submittedName>
        <fullName evidence="1">Uncharacterized protein</fullName>
    </submittedName>
</protein>
<proteinExistence type="predicted"/>
<gene>
    <name evidence="1" type="ORF">HMPREF1994_00024</name>
</gene>